<name>A0A858RJP2_9BACT</name>
<dbReference type="PANTHER" id="PTHR19328">
    <property type="entry name" value="HEDGEHOG-INTERACTING PROTEIN"/>
    <property type="match status" value="1"/>
</dbReference>
<dbReference type="Gene3D" id="1.10.760.10">
    <property type="entry name" value="Cytochrome c-like domain"/>
    <property type="match status" value="1"/>
</dbReference>
<dbReference type="Proteomes" id="UP000501812">
    <property type="component" value="Chromosome"/>
</dbReference>
<dbReference type="KEGG" id="luo:HHL09_13205"/>
<keyword evidence="2 4" id="KW-0479">Metal-binding</keyword>
<accession>A0A858RJP2</accession>
<dbReference type="PANTHER" id="PTHR19328:SF75">
    <property type="entry name" value="ALDOSE SUGAR DEHYDROGENASE YLII"/>
    <property type="match status" value="1"/>
</dbReference>
<dbReference type="RefSeq" id="WP_169455099.1">
    <property type="nucleotide sequence ID" value="NZ_CP051774.1"/>
</dbReference>
<evidence type="ECO:0000256" key="3">
    <source>
        <dbReference type="ARBA" id="ARBA00023004"/>
    </source>
</evidence>
<evidence type="ECO:0000256" key="4">
    <source>
        <dbReference type="PROSITE-ProRule" id="PRU00433"/>
    </source>
</evidence>
<dbReference type="InterPro" id="IPR011041">
    <property type="entry name" value="Quinoprot_gluc/sorb_DH_b-prop"/>
</dbReference>
<dbReference type="GO" id="GO:0009055">
    <property type="term" value="F:electron transfer activity"/>
    <property type="evidence" value="ECO:0007669"/>
    <property type="project" value="InterPro"/>
</dbReference>
<dbReference type="Pfam" id="PF07995">
    <property type="entry name" value="GSDH"/>
    <property type="match status" value="1"/>
</dbReference>
<sequence>MKSLLLLTAPALAGAAPLSISAPPDAALVTPHRIEVLAEGLKVPWELRFLPDGRQIFTERIGRVRIIEDGKLLDEPALILPAAQGNKMGLLGLVLAPDFEKTGHLFLAWDKQLGERRFELRMERYRLEGNKLVEPKTIIEGIAANQNHTGCRLEFGPDGKLYMTTGDADQAEGSQKLDQLHGKILRFNADGSVPDDNPFVGKEGARPEIWSYGHRNPQGLAFQPGTGRLYESEHGPLHGDEVNLIEKGANYGWPVISHRREAEGMRVPLIEVTPAVGPGRLLFYQGKAFPELRGSLLLCCLRGSAVFRISLGGDGLPVHIERLWHEKWGRIRFINEAPDGSLWLGTSMQDPPEGRPNEGDDKLIHITADPKGTVEKVAGNAVEPVLLTPATVDPEKIIAAACASCHGPGLAGGEKRGLLSGEFKHVTNPADLEKTIRDGLPAAGMPPASGLLSDRQIGIVAEFIRQKRAASSN</sequence>
<evidence type="ECO:0000256" key="2">
    <source>
        <dbReference type="ARBA" id="ARBA00022723"/>
    </source>
</evidence>
<keyword evidence="7" id="KW-1185">Reference proteome</keyword>
<gene>
    <name evidence="6" type="ORF">HHL09_13205</name>
</gene>
<proteinExistence type="predicted"/>
<reference evidence="6 7" key="1">
    <citation type="submission" date="2020-04" db="EMBL/GenBank/DDBJ databases">
        <title>Luteolibacter sp. G-1-1-1 isolated from soil.</title>
        <authorList>
            <person name="Dahal R.H."/>
        </authorList>
    </citation>
    <scope>NUCLEOTIDE SEQUENCE [LARGE SCALE GENOMIC DNA]</scope>
    <source>
        <strain evidence="6 7">G-1-1-1</strain>
    </source>
</reference>
<dbReference type="Gene3D" id="2.120.10.30">
    <property type="entry name" value="TolB, C-terminal domain"/>
    <property type="match status" value="1"/>
</dbReference>
<dbReference type="SUPFAM" id="SSF46626">
    <property type="entry name" value="Cytochrome c"/>
    <property type="match status" value="1"/>
</dbReference>
<dbReference type="Pfam" id="PF13442">
    <property type="entry name" value="Cytochrome_CBB3"/>
    <property type="match status" value="1"/>
</dbReference>
<dbReference type="EMBL" id="CP051774">
    <property type="protein sequence ID" value="QJE96698.1"/>
    <property type="molecule type" value="Genomic_DNA"/>
</dbReference>
<evidence type="ECO:0000256" key="1">
    <source>
        <dbReference type="ARBA" id="ARBA00022617"/>
    </source>
</evidence>
<evidence type="ECO:0000313" key="7">
    <source>
        <dbReference type="Proteomes" id="UP000501812"/>
    </source>
</evidence>
<feature type="domain" description="Cytochrome c" evidence="5">
    <location>
        <begin position="389"/>
        <end position="468"/>
    </location>
</feature>
<dbReference type="GO" id="GO:0020037">
    <property type="term" value="F:heme binding"/>
    <property type="evidence" value="ECO:0007669"/>
    <property type="project" value="InterPro"/>
</dbReference>
<keyword evidence="1 4" id="KW-0349">Heme</keyword>
<dbReference type="InterPro" id="IPR012938">
    <property type="entry name" value="Glc/Sorbosone_DH"/>
</dbReference>
<protein>
    <submittedName>
        <fullName evidence="6">PQQ-dependent sugar dehydrogenase</fullName>
    </submittedName>
</protein>
<dbReference type="InterPro" id="IPR011042">
    <property type="entry name" value="6-blade_b-propeller_TolB-like"/>
</dbReference>
<evidence type="ECO:0000313" key="6">
    <source>
        <dbReference type="EMBL" id="QJE96698.1"/>
    </source>
</evidence>
<dbReference type="InterPro" id="IPR036909">
    <property type="entry name" value="Cyt_c-like_dom_sf"/>
</dbReference>
<organism evidence="6 7">
    <name type="scientific">Luteolibacter luteus</name>
    <dbReference type="NCBI Taxonomy" id="2728835"/>
    <lineage>
        <taxon>Bacteria</taxon>
        <taxon>Pseudomonadati</taxon>
        <taxon>Verrucomicrobiota</taxon>
        <taxon>Verrucomicrobiia</taxon>
        <taxon>Verrucomicrobiales</taxon>
        <taxon>Verrucomicrobiaceae</taxon>
        <taxon>Luteolibacter</taxon>
    </lineage>
</organism>
<dbReference type="InterPro" id="IPR009056">
    <property type="entry name" value="Cyt_c-like_dom"/>
</dbReference>
<evidence type="ECO:0000259" key="5">
    <source>
        <dbReference type="PROSITE" id="PS51007"/>
    </source>
</evidence>
<dbReference type="SUPFAM" id="SSF50952">
    <property type="entry name" value="Soluble quinoprotein glucose dehydrogenase"/>
    <property type="match status" value="1"/>
</dbReference>
<dbReference type="GO" id="GO:0046872">
    <property type="term" value="F:metal ion binding"/>
    <property type="evidence" value="ECO:0007669"/>
    <property type="project" value="UniProtKB-KW"/>
</dbReference>
<dbReference type="PROSITE" id="PS51007">
    <property type="entry name" value="CYTC"/>
    <property type="match status" value="1"/>
</dbReference>
<keyword evidence="3 4" id="KW-0408">Iron</keyword>
<dbReference type="AlphaFoldDB" id="A0A858RJP2"/>